<evidence type="ECO:0000256" key="8">
    <source>
        <dbReference type="ARBA" id="ARBA00023054"/>
    </source>
</evidence>
<dbReference type="GeneID" id="584232"/>
<keyword evidence="5" id="KW-0547">Nucleotide-binding</keyword>
<dbReference type="RefSeq" id="XP_011666301.1">
    <property type="nucleotide sequence ID" value="XM_011667999.2"/>
</dbReference>
<evidence type="ECO:0000256" key="13">
    <source>
        <dbReference type="SAM" id="MobiDB-lite"/>
    </source>
</evidence>
<evidence type="ECO:0000256" key="3">
    <source>
        <dbReference type="ARBA" id="ARBA00006793"/>
    </source>
</evidence>
<dbReference type="InterPro" id="IPR003395">
    <property type="entry name" value="RecF/RecN/SMC_N"/>
</dbReference>
<feature type="domain" description="RecF/RecN/SMC N-terminal" evidence="14">
    <location>
        <begin position="61"/>
        <end position="451"/>
    </location>
</feature>
<keyword evidence="16" id="KW-1185">Reference proteome</keyword>
<comment type="similarity">
    <text evidence="3">Belongs to the SMC family. SMC6 subfamily.</text>
</comment>
<dbReference type="InterPro" id="IPR027417">
    <property type="entry name" value="P-loop_NTPase"/>
</dbReference>
<protein>
    <recommendedName>
        <fullName evidence="14">RecF/RecN/SMC N-terminal domain-containing protein</fullName>
    </recommendedName>
</protein>
<evidence type="ECO:0000313" key="15">
    <source>
        <dbReference type="EnsemblMetazoa" id="XP_011666301"/>
    </source>
</evidence>
<evidence type="ECO:0000256" key="9">
    <source>
        <dbReference type="ARBA" id="ARBA00023172"/>
    </source>
</evidence>
<feature type="compositionally biased region" description="Low complexity" evidence="13">
    <location>
        <begin position="7"/>
        <end position="19"/>
    </location>
</feature>
<dbReference type="OrthoDB" id="10072614at2759"/>
<evidence type="ECO:0000256" key="1">
    <source>
        <dbReference type="ARBA" id="ARBA00004123"/>
    </source>
</evidence>
<dbReference type="GO" id="GO:0006281">
    <property type="term" value="P:DNA repair"/>
    <property type="evidence" value="ECO:0007669"/>
    <property type="project" value="UniProtKB-KW"/>
</dbReference>
<accession>A0A7M7HKT7</accession>
<keyword evidence="10" id="KW-0234">DNA repair</keyword>
<evidence type="ECO:0000256" key="2">
    <source>
        <dbReference type="ARBA" id="ARBA00004286"/>
    </source>
</evidence>
<dbReference type="AlphaFoldDB" id="A0A7M7HKT7"/>
<evidence type="ECO:0000259" key="14">
    <source>
        <dbReference type="Pfam" id="PF02463"/>
    </source>
</evidence>
<evidence type="ECO:0000256" key="4">
    <source>
        <dbReference type="ARBA" id="ARBA00022454"/>
    </source>
</evidence>
<keyword evidence="6" id="KW-0227">DNA damage</keyword>
<comment type="subcellular location">
    <subcellularLocation>
        <location evidence="2">Chromosome</location>
    </subcellularLocation>
    <subcellularLocation>
        <location evidence="1">Nucleus</location>
    </subcellularLocation>
</comment>
<feature type="region of interest" description="Disordered" evidence="13">
    <location>
        <begin position="1"/>
        <end position="50"/>
    </location>
</feature>
<keyword evidence="11" id="KW-0539">Nucleus</keyword>
<dbReference type="EnsemblMetazoa" id="XM_011667999">
    <property type="protein sequence ID" value="XP_011666301"/>
    <property type="gene ID" value="LOC584232"/>
</dbReference>
<dbReference type="PANTHER" id="PTHR19306">
    <property type="entry name" value="STRUCTURAL MAINTENANCE OF CHROMOSOMES 5,6 SMC5, SMC6"/>
    <property type="match status" value="1"/>
</dbReference>
<evidence type="ECO:0000256" key="7">
    <source>
        <dbReference type="ARBA" id="ARBA00022840"/>
    </source>
</evidence>
<evidence type="ECO:0000256" key="12">
    <source>
        <dbReference type="SAM" id="Coils"/>
    </source>
</evidence>
<evidence type="ECO:0000313" key="16">
    <source>
        <dbReference type="Proteomes" id="UP000007110"/>
    </source>
</evidence>
<keyword evidence="9" id="KW-0233">DNA recombination</keyword>
<feature type="coiled-coil region" evidence="12">
    <location>
        <begin position="281"/>
        <end position="322"/>
    </location>
</feature>
<evidence type="ECO:0000256" key="5">
    <source>
        <dbReference type="ARBA" id="ARBA00022741"/>
    </source>
</evidence>
<keyword evidence="8 12" id="KW-0175">Coiled coil</keyword>
<dbReference type="Proteomes" id="UP000007110">
    <property type="component" value="Unassembled WGS sequence"/>
</dbReference>
<feature type="compositionally biased region" description="Acidic residues" evidence="13">
    <location>
        <begin position="29"/>
        <end position="38"/>
    </location>
</feature>
<dbReference type="GO" id="GO:0005524">
    <property type="term" value="F:ATP binding"/>
    <property type="evidence" value="ECO:0007669"/>
    <property type="project" value="UniProtKB-KW"/>
</dbReference>
<dbReference type="GO" id="GO:0005634">
    <property type="term" value="C:nucleus"/>
    <property type="evidence" value="ECO:0007669"/>
    <property type="project" value="UniProtKB-SubCell"/>
</dbReference>
<keyword evidence="7" id="KW-0067">ATP-binding</keyword>
<dbReference type="GO" id="GO:0006310">
    <property type="term" value="P:DNA recombination"/>
    <property type="evidence" value="ECO:0007669"/>
    <property type="project" value="UniProtKB-KW"/>
</dbReference>
<evidence type="ECO:0000256" key="11">
    <source>
        <dbReference type="ARBA" id="ARBA00023242"/>
    </source>
</evidence>
<dbReference type="Pfam" id="PF02463">
    <property type="entry name" value="SMC_N"/>
    <property type="match status" value="1"/>
</dbReference>
<reference evidence="16" key="1">
    <citation type="submission" date="2015-02" db="EMBL/GenBank/DDBJ databases">
        <title>Genome sequencing for Strongylocentrotus purpuratus.</title>
        <authorList>
            <person name="Murali S."/>
            <person name="Liu Y."/>
            <person name="Vee V."/>
            <person name="English A."/>
            <person name="Wang M."/>
            <person name="Skinner E."/>
            <person name="Han Y."/>
            <person name="Muzny D.M."/>
            <person name="Worley K.C."/>
            <person name="Gibbs R.A."/>
        </authorList>
    </citation>
    <scope>NUCLEOTIDE SEQUENCE</scope>
</reference>
<proteinExistence type="inferred from homology"/>
<keyword evidence="4" id="KW-0158">Chromosome</keyword>
<organism evidence="15 16">
    <name type="scientific">Strongylocentrotus purpuratus</name>
    <name type="common">Purple sea urchin</name>
    <dbReference type="NCBI Taxonomy" id="7668"/>
    <lineage>
        <taxon>Eukaryota</taxon>
        <taxon>Metazoa</taxon>
        <taxon>Echinodermata</taxon>
        <taxon>Eleutherozoa</taxon>
        <taxon>Echinozoa</taxon>
        <taxon>Echinoidea</taxon>
        <taxon>Euechinoidea</taxon>
        <taxon>Echinacea</taxon>
        <taxon>Camarodonta</taxon>
        <taxon>Echinidea</taxon>
        <taxon>Strongylocentrotidae</taxon>
        <taxon>Strongylocentrotus</taxon>
    </lineage>
</organism>
<dbReference type="GO" id="GO:0005694">
    <property type="term" value="C:chromosome"/>
    <property type="evidence" value="ECO:0007669"/>
    <property type="project" value="UniProtKB-SubCell"/>
</dbReference>
<evidence type="ECO:0000256" key="10">
    <source>
        <dbReference type="ARBA" id="ARBA00023204"/>
    </source>
</evidence>
<name>A0A7M7HKT7_STRPU</name>
<dbReference type="PANTHER" id="PTHR19306:SF6">
    <property type="entry name" value="STRUCTURAL MAINTENANCE OF CHROMOSOMES PROTEIN 6"/>
    <property type="match status" value="1"/>
</dbReference>
<dbReference type="Gene3D" id="3.40.50.300">
    <property type="entry name" value="P-loop containing nucleotide triphosphate hydrolases"/>
    <property type="match status" value="2"/>
</dbReference>
<reference evidence="15" key="2">
    <citation type="submission" date="2021-01" db="UniProtKB">
        <authorList>
            <consortium name="EnsemblMetazoa"/>
        </authorList>
    </citation>
    <scope>IDENTIFICATION</scope>
</reference>
<dbReference type="SUPFAM" id="SSF52540">
    <property type="entry name" value="P-loop containing nucleoside triphosphate hydrolases"/>
    <property type="match status" value="1"/>
</dbReference>
<sequence length="475" mass="53434">MPKHKPSSSSQSGEPNSKKVCTKSSRSDDNDESEEEELTNQSQRPDFTAPLKEREAECGIIEKISVKNFMCHGRLDCNFGPNVNFVVGRNGSGKSAILTAIVVGLGGKAIATSRCNSVKNFIKAGKKDAEVCIKLRNRGTNAYKPDMYGPSITVKRRILREGGNSYRIMSDKGEVISTNEDELSHIMDHFNIQFFLKATRLDQVSIDYREIMKSMGLTEEKVDAQSEKLPALGNEVLEIEQKFKACLHDLTNNRQKLLNQSAWAQVAELERDDLAGASIEVQTAKQHRKHYEEKKKELTAKIANLKKEADAAQKEVETLDTILEQKNTSLKNIRSCIAQRTKYYFIALMSTRGYSGQLIFNHSKEELILKVNLGESQKANDMSKDLRSLSGGEMSFSTVCLIMALWESAECPLMAIDEFDVSMDMMNRKTCIELLLGFAEDQPIRQFIFLTPQDMSTITPRPSVRIIQLPDPERN</sequence>
<evidence type="ECO:0000256" key="6">
    <source>
        <dbReference type="ARBA" id="ARBA00022763"/>
    </source>
</evidence>